<dbReference type="PIRSF" id="PIRSF017617">
    <property type="entry name" value="Thr_aldolase"/>
    <property type="match status" value="1"/>
</dbReference>
<evidence type="ECO:0000256" key="1">
    <source>
        <dbReference type="ARBA" id="ARBA00001933"/>
    </source>
</evidence>
<dbReference type="PANTHER" id="PTHR48097:SF9">
    <property type="entry name" value="L-THREONINE ALDOLASE"/>
    <property type="match status" value="1"/>
</dbReference>
<evidence type="ECO:0000256" key="5">
    <source>
        <dbReference type="PIRSR" id="PIRSR017617-1"/>
    </source>
</evidence>
<comment type="cofactor">
    <cofactor evidence="1">
        <name>pyridoxal 5'-phosphate</name>
        <dbReference type="ChEBI" id="CHEBI:597326"/>
    </cofactor>
</comment>
<sequence length="342" mass="37738">MKKVIDLRSDTLTLPPKEMLETILTAKLGDDVWREDPTVQELEALAAKKLGKQAGLLVTSGTQGNLVSEMTHLNKGEGIILEEESHIYLYEAGGIASIVGALPYLIKGENGLMDVKDIEAILSRPYNVHFADPKLVCIENTHNRGGGRVIPKSNMDEIAKMAHEYDVPVHIDGARLFNASVALNISPAKLVEHADSIQICLSKGLACPIGSIIVGTEEFIEKARKNRKRVGGGMRQAGVIAAPGIYALTHMIDRLKEDHKHAKMIEKVLKEKEDIIVKPVDTNIVIIDLSKSEWSAETLSKELEKQGILVTQMGTKLIRFVTHFNINREDIENVIKTISEVF</sequence>
<evidence type="ECO:0000256" key="2">
    <source>
        <dbReference type="ARBA" id="ARBA00006966"/>
    </source>
</evidence>
<evidence type="ECO:0000313" key="7">
    <source>
        <dbReference type="EMBL" id="UJG43803.1"/>
    </source>
</evidence>
<dbReference type="CDD" id="cd06502">
    <property type="entry name" value="TA_like"/>
    <property type="match status" value="1"/>
</dbReference>
<dbReference type="SUPFAM" id="SSF53383">
    <property type="entry name" value="PLP-dependent transferases"/>
    <property type="match status" value="1"/>
</dbReference>
<dbReference type="GO" id="GO:0008732">
    <property type="term" value="F:L-allo-threonine aldolase activity"/>
    <property type="evidence" value="ECO:0007669"/>
    <property type="project" value="TreeGrafter"/>
</dbReference>
<dbReference type="InterPro" id="IPR001597">
    <property type="entry name" value="ArAA_b-elim_lyase/Thr_aldolase"/>
</dbReference>
<evidence type="ECO:0000256" key="3">
    <source>
        <dbReference type="ARBA" id="ARBA00022898"/>
    </source>
</evidence>
<feature type="modified residue" description="N6-(pyridoxal phosphate)lysine" evidence="5">
    <location>
        <position position="203"/>
    </location>
</feature>
<dbReference type="AlphaFoldDB" id="A0A9Y1BRE0"/>
<dbReference type="InterPro" id="IPR023603">
    <property type="entry name" value="Low_specificity_L-TA-like"/>
</dbReference>
<dbReference type="GO" id="GO:0008483">
    <property type="term" value="F:transaminase activity"/>
    <property type="evidence" value="ECO:0007669"/>
    <property type="project" value="UniProtKB-KW"/>
</dbReference>
<dbReference type="InterPro" id="IPR015421">
    <property type="entry name" value="PyrdxlP-dep_Trfase_major"/>
</dbReference>
<comment type="similarity">
    <text evidence="2">Belongs to the threonine aldolase family.</text>
</comment>
<dbReference type="PANTHER" id="PTHR48097">
    <property type="entry name" value="L-THREONINE ALDOLASE-RELATED"/>
    <property type="match status" value="1"/>
</dbReference>
<dbReference type="InterPro" id="IPR015422">
    <property type="entry name" value="PyrdxlP-dep_Trfase_small"/>
</dbReference>
<keyword evidence="4" id="KW-0456">Lyase</keyword>
<dbReference type="FunFam" id="3.40.640.10:FF:000030">
    <property type="entry name" value="Low-specificity L-threonine aldolase"/>
    <property type="match status" value="1"/>
</dbReference>
<keyword evidence="3" id="KW-0663">Pyridoxal phosphate</keyword>
<proteinExistence type="inferred from homology"/>
<protein>
    <submittedName>
        <fullName evidence="7">Aminotransferase class I/II-fold pyridoxal phosphate-dependent enzyme</fullName>
    </submittedName>
</protein>
<dbReference type="GO" id="GO:0006545">
    <property type="term" value="P:glycine biosynthetic process"/>
    <property type="evidence" value="ECO:0007669"/>
    <property type="project" value="TreeGrafter"/>
</dbReference>
<feature type="domain" description="Aromatic amino acid beta-eliminating lyase/threonine aldolase" evidence="6">
    <location>
        <begin position="6"/>
        <end position="290"/>
    </location>
</feature>
<reference evidence="7" key="1">
    <citation type="journal article" date="2022" name="Nat. Microbiol.">
        <title>Unique mobile elements and scalable gene flow at the prokaryote-eukaryote boundary revealed by circularized Asgard archaea genomes.</title>
        <authorList>
            <person name="Wu F."/>
            <person name="Speth D.R."/>
            <person name="Philosof A."/>
            <person name="Cremiere A."/>
            <person name="Narayanan A."/>
            <person name="Barco R.A."/>
            <person name="Connon S.A."/>
            <person name="Amend J.P."/>
            <person name="Antoshechkin I.A."/>
            <person name="Orphan V.J."/>
        </authorList>
    </citation>
    <scope>NUCLEOTIDE SEQUENCE</scope>
    <source>
        <strain evidence="7">PR6</strain>
    </source>
</reference>
<evidence type="ECO:0000259" key="6">
    <source>
        <dbReference type="Pfam" id="PF01212"/>
    </source>
</evidence>
<dbReference type="NCBIfam" id="NF041359">
    <property type="entry name" value="GntG_guanitoxin"/>
    <property type="match status" value="1"/>
</dbReference>
<gene>
    <name evidence="7" type="ORF">K9W46_01135</name>
</gene>
<dbReference type="Gene3D" id="3.90.1150.10">
    <property type="entry name" value="Aspartate Aminotransferase, domain 1"/>
    <property type="match status" value="1"/>
</dbReference>
<dbReference type="Gene3D" id="3.40.640.10">
    <property type="entry name" value="Type I PLP-dependent aspartate aminotransferase-like (Major domain)"/>
    <property type="match status" value="1"/>
</dbReference>
<keyword evidence="7" id="KW-0032">Aminotransferase</keyword>
<keyword evidence="7" id="KW-0808">Transferase</keyword>
<accession>A0A9Y1BRE0</accession>
<dbReference type="Proteomes" id="UP001200513">
    <property type="component" value="Chromosome"/>
</dbReference>
<dbReference type="EMBL" id="CP084167">
    <property type="protein sequence ID" value="UJG43803.1"/>
    <property type="molecule type" value="Genomic_DNA"/>
</dbReference>
<organism evidence="7">
    <name type="scientific">Candidatus Heimdallarchaeum endolithica</name>
    <dbReference type="NCBI Taxonomy" id="2876572"/>
    <lineage>
        <taxon>Archaea</taxon>
        <taxon>Promethearchaeati</taxon>
        <taxon>Candidatus Heimdallarchaeota</taxon>
        <taxon>Candidatus Heimdallarchaeia (ex Rinke et al. 2021) (nom. nud.)</taxon>
        <taxon>Candidatus Heimdallarchaeales</taxon>
        <taxon>Candidatus Heimdallarchaeaceae</taxon>
        <taxon>Candidatus Heimdallarchaeum</taxon>
    </lineage>
</organism>
<dbReference type="Pfam" id="PF01212">
    <property type="entry name" value="Beta_elim_lyase"/>
    <property type="match status" value="1"/>
</dbReference>
<name>A0A9Y1BRE0_9ARCH</name>
<dbReference type="InterPro" id="IPR015424">
    <property type="entry name" value="PyrdxlP-dep_Trfase"/>
</dbReference>
<dbReference type="GO" id="GO:0005829">
    <property type="term" value="C:cytosol"/>
    <property type="evidence" value="ECO:0007669"/>
    <property type="project" value="TreeGrafter"/>
</dbReference>
<dbReference type="GO" id="GO:0006567">
    <property type="term" value="P:L-threonine catabolic process"/>
    <property type="evidence" value="ECO:0007669"/>
    <property type="project" value="TreeGrafter"/>
</dbReference>
<evidence type="ECO:0000256" key="4">
    <source>
        <dbReference type="ARBA" id="ARBA00023239"/>
    </source>
</evidence>